<evidence type="ECO:0000313" key="2">
    <source>
        <dbReference type="Proteomes" id="UP000595437"/>
    </source>
</evidence>
<proteinExistence type="predicted"/>
<feature type="non-terminal residue" evidence="1">
    <location>
        <position position="1"/>
    </location>
</feature>
<feature type="non-terminal residue" evidence="1">
    <location>
        <position position="490"/>
    </location>
</feature>
<dbReference type="EMBL" id="CP045905">
    <property type="protein sequence ID" value="QQP36517.1"/>
    <property type="molecule type" value="Genomic_DNA"/>
</dbReference>
<keyword evidence="2" id="KW-1185">Reference proteome</keyword>
<evidence type="ECO:0000313" key="1">
    <source>
        <dbReference type="EMBL" id="QQP36517.1"/>
    </source>
</evidence>
<name>A0A7T8GRL0_CALRO</name>
<dbReference type="AlphaFoldDB" id="A0A7T8GRL0"/>
<gene>
    <name evidence="1" type="ORF">FKW44_021646</name>
</gene>
<accession>A0A7T8GRL0</accession>
<reference evidence="2" key="1">
    <citation type="submission" date="2021-01" db="EMBL/GenBank/DDBJ databases">
        <title>Caligus Genome Assembly.</title>
        <authorList>
            <person name="Gallardo-Escarate C."/>
        </authorList>
    </citation>
    <scope>NUCLEOTIDE SEQUENCE [LARGE SCALE GENOMIC DNA]</scope>
</reference>
<dbReference type="Proteomes" id="UP000595437">
    <property type="component" value="Chromosome 16"/>
</dbReference>
<organism evidence="1 2">
    <name type="scientific">Caligus rogercresseyi</name>
    <name type="common">Sea louse</name>
    <dbReference type="NCBI Taxonomy" id="217165"/>
    <lineage>
        <taxon>Eukaryota</taxon>
        <taxon>Metazoa</taxon>
        <taxon>Ecdysozoa</taxon>
        <taxon>Arthropoda</taxon>
        <taxon>Crustacea</taxon>
        <taxon>Multicrustacea</taxon>
        <taxon>Hexanauplia</taxon>
        <taxon>Copepoda</taxon>
        <taxon>Siphonostomatoida</taxon>
        <taxon>Caligidae</taxon>
        <taxon>Caligus</taxon>
    </lineage>
</organism>
<sequence>STPTWKALMTLLQKHIASDDNEVFFYTLKGIARLCRGLEVEHEMCALSLLGEELLLQIGQILFENSASDPSMLNICADILLDLSLTCTEAFQSFFPPDTRHDLPSLEDIQGKLLRSQNKYDREEESKVKFIQLLAKLPSWLAPKWRLELLQKAIISNLDFILFNLSKDSHSFAEEIVSQTLRLGIESLSSSLVNVAPQVICALDNDLFVRLVDLDFLSEKPNKANRLSECFSFYNCKMIRPWSTHFTLTHETGRLWMNFFEKEECLSIYPRYIHHFSPFIELLKEQISRMMSNDEIVVDLLVALSKAKDIDHEYLIHELTHLYLSPKSHISTFIRARDFLRCNVVKYKYIILRVGGETLSSRTLSLLTVLFKSSKSTVFLNQNMHHILPVVVLRKSKKALELISTQAEVSLRHLLVENFQYVFPSIVFHSKGAKDYSTCISFVETITKVSLKELLPSKRQRVMTELLLSFSSYQKKILSALSWLAENDKE</sequence>
<protein>
    <submittedName>
        <fullName evidence="1">Ataxia telangiectasia and Rad3 related</fullName>
    </submittedName>
</protein>